<accession>A0A0A1W639</accession>
<dbReference type="CDD" id="cd11374">
    <property type="entry name" value="CE4_u10"/>
    <property type="match status" value="1"/>
</dbReference>
<dbReference type="AlphaFoldDB" id="A0A0A1W639"/>
<name>A0A0A1W639_9SPHN</name>
<gene>
    <name evidence="1" type="ORF">SP5_040_00020</name>
</gene>
<dbReference type="OrthoDB" id="7421654at2"/>
<reference evidence="1 2" key="1">
    <citation type="submission" date="2014-11" db="EMBL/GenBank/DDBJ databases">
        <title>Whole genome shotgun sequence of Sphingomonas parapaucimobilis NBRC 15100.</title>
        <authorList>
            <person name="Katano-Makiyama Y."/>
            <person name="Hosoyama A."/>
            <person name="Hashimoto M."/>
            <person name="Hosoyama Y."/>
            <person name="Noguchi M."/>
            <person name="Numata M."/>
            <person name="Tsuchikane K."/>
            <person name="Hirakata S."/>
            <person name="Uohara A."/>
            <person name="Shimodaira J."/>
            <person name="Ohji S."/>
            <person name="Ichikawa N."/>
            <person name="Kimura A."/>
            <person name="Yamazoe A."/>
            <person name="Fujita N."/>
        </authorList>
    </citation>
    <scope>NUCLEOTIDE SEQUENCE [LARGE SCALE GENOMIC DNA]</scope>
    <source>
        <strain evidence="1 2">NBRC 15100</strain>
    </source>
</reference>
<evidence type="ECO:0000313" key="2">
    <source>
        <dbReference type="Proteomes" id="UP000032305"/>
    </source>
</evidence>
<dbReference type="Proteomes" id="UP000032305">
    <property type="component" value="Unassembled WGS sequence"/>
</dbReference>
<protein>
    <recommendedName>
        <fullName evidence="3">Polysaccharide deacetylase</fullName>
    </recommendedName>
</protein>
<proteinExistence type="predicted"/>
<dbReference type="EMBL" id="BBPI01000040">
    <property type="protein sequence ID" value="GAM00895.1"/>
    <property type="molecule type" value="Genomic_DNA"/>
</dbReference>
<comment type="caution">
    <text evidence="1">The sequence shown here is derived from an EMBL/GenBank/DDBJ whole genome shotgun (WGS) entry which is preliminary data.</text>
</comment>
<dbReference type="InterPro" id="IPR018763">
    <property type="entry name" value="DUF2334"/>
</dbReference>
<evidence type="ECO:0000313" key="1">
    <source>
        <dbReference type="EMBL" id="GAM00895.1"/>
    </source>
</evidence>
<dbReference type="eggNOG" id="COG3233">
    <property type="taxonomic scope" value="Bacteria"/>
</dbReference>
<dbReference type="GO" id="GO:0005975">
    <property type="term" value="P:carbohydrate metabolic process"/>
    <property type="evidence" value="ECO:0007669"/>
    <property type="project" value="InterPro"/>
</dbReference>
<dbReference type="SUPFAM" id="SSF88713">
    <property type="entry name" value="Glycoside hydrolase/deacetylase"/>
    <property type="match status" value="1"/>
</dbReference>
<dbReference type="InterPro" id="IPR011330">
    <property type="entry name" value="Glyco_hydro/deAcase_b/a-brl"/>
</dbReference>
<dbReference type="Gene3D" id="3.20.20.370">
    <property type="entry name" value="Glycoside hydrolase/deacetylase"/>
    <property type="match status" value="1"/>
</dbReference>
<keyword evidence="2" id="KW-1185">Reference proteome</keyword>
<dbReference type="RefSeq" id="WP_042486648.1">
    <property type="nucleotide sequence ID" value="NZ_BBPI01000040.1"/>
</dbReference>
<dbReference type="Pfam" id="PF10096">
    <property type="entry name" value="DUF2334"/>
    <property type="match status" value="1"/>
</dbReference>
<sequence length="245" mass="26740">MKRLLASIHDVSPRFEGAIDALFDRLSGHLGGPRLAMLVIPDHWNSAPIAPGTPFATRLRDWADMGIEMFVHGWSHKDDMVHTDSKTALKARHMTAGEGEFVGLPRAEALRRMQRGTALIEDIIGRRATGFIAPAWLYSDEARLALGDAGFGLAEDHFRVWTPADGKIIARGPVVTWASRSRGRQLSSLAAAAVLRHGLRPTPVARVAVHPGDNGVPALLDSIDKTYARLARTHRPSRYADLLAA</sequence>
<organism evidence="1 2">
    <name type="scientific">Sphingomonas parapaucimobilis NBRC 15100</name>
    <dbReference type="NCBI Taxonomy" id="1219049"/>
    <lineage>
        <taxon>Bacteria</taxon>
        <taxon>Pseudomonadati</taxon>
        <taxon>Pseudomonadota</taxon>
        <taxon>Alphaproteobacteria</taxon>
        <taxon>Sphingomonadales</taxon>
        <taxon>Sphingomonadaceae</taxon>
        <taxon>Sphingomonas</taxon>
    </lineage>
</organism>
<evidence type="ECO:0008006" key="3">
    <source>
        <dbReference type="Google" id="ProtNLM"/>
    </source>
</evidence>